<name>A0A5E4U5M8_9BURK</name>
<dbReference type="CDD" id="cd01015">
    <property type="entry name" value="CSHase"/>
    <property type="match status" value="1"/>
</dbReference>
<reference evidence="3 4" key="1">
    <citation type="submission" date="2019-08" db="EMBL/GenBank/DDBJ databases">
        <authorList>
            <person name="Peeters C."/>
        </authorList>
    </citation>
    <scope>NUCLEOTIDE SEQUENCE [LARGE SCALE GENOMIC DNA]</scope>
    <source>
        <strain evidence="3 4">LMG 31012</strain>
    </source>
</reference>
<evidence type="ECO:0000313" key="4">
    <source>
        <dbReference type="Proteomes" id="UP000400981"/>
    </source>
</evidence>
<accession>A0A5E4U5M8</accession>
<dbReference type="PANTHER" id="PTHR43540:SF1">
    <property type="entry name" value="ISOCHORISMATASE HYDROLASE"/>
    <property type="match status" value="1"/>
</dbReference>
<evidence type="ECO:0000256" key="1">
    <source>
        <dbReference type="ARBA" id="ARBA00022801"/>
    </source>
</evidence>
<evidence type="ECO:0000313" key="3">
    <source>
        <dbReference type="EMBL" id="VVD94903.1"/>
    </source>
</evidence>
<dbReference type="OrthoDB" id="5360912at2"/>
<dbReference type="PANTHER" id="PTHR43540">
    <property type="entry name" value="PEROXYUREIDOACRYLATE/UREIDOACRYLATE AMIDOHYDROLASE-RELATED"/>
    <property type="match status" value="1"/>
</dbReference>
<protein>
    <submittedName>
        <fullName evidence="3">N-carbamoylsarcosine amidase</fullName>
    </submittedName>
</protein>
<dbReference type="InterPro" id="IPR036380">
    <property type="entry name" value="Isochorismatase-like_sf"/>
</dbReference>
<proteinExistence type="predicted"/>
<evidence type="ECO:0000259" key="2">
    <source>
        <dbReference type="Pfam" id="PF00857"/>
    </source>
</evidence>
<dbReference type="Gene3D" id="3.40.50.850">
    <property type="entry name" value="Isochorismatase-like"/>
    <property type="match status" value="1"/>
</dbReference>
<dbReference type="AlphaFoldDB" id="A0A5E4U5M8"/>
<feature type="domain" description="Isochorismatase-like" evidence="2">
    <location>
        <begin position="26"/>
        <end position="200"/>
    </location>
</feature>
<gene>
    <name evidence="3" type="ORF">PEP31012_01797</name>
</gene>
<sequence>MKETQASALDNYRGVWGNRIGFGERAALVIIDFAKAYTEPESPLFADGVPPAVEETVMLLESARRNGILVIHTTVVHHRANFIDGGTWLKKSPVVKCMIQKNYSDFCDGVEPRPDELVVTKQYASAFFGTTLAPTLMSAGIDTVILTGCSTSGCIRASAVDGVQHGFRVIVPRECVGDRHPGPHEANLFDIDSKYGDVVAKDEVLKYFDRAQHGNPA</sequence>
<dbReference type="GO" id="GO:0016787">
    <property type="term" value="F:hydrolase activity"/>
    <property type="evidence" value="ECO:0007669"/>
    <property type="project" value="UniProtKB-KW"/>
</dbReference>
<dbReference type="InterPro" id="IPR000868">
    <property type="entry name" value="Isochorismatase-like_dom"/>
</dbReference>
<dbReference type="EMBL" id="CABPSH010000003">
    <property type="protein sequence ID" value="VVD94903.1"/>
    <property type="molecule type" value="Genomic_DNA"/>
</dbReference>
<keyword evidence="4" id="KW-1185">Reference proteome</keyword>
<organism evidence="3 4">
    <name type="scientific">Pandoraea eparura</name>
    <dbReference type="NCBI Taxonomy" id="2508291"/>
    <lineage>
        <taxon>Bacteria</taxon>
        <taxon>Pseudomonadati</taxon>
        <taxon>Pseudomonadota</taxon>
        <taxon>Betaproteobacteria</taxon>
        <taxon>Burkholderiales</taxon>
        <taxon>Burkholderiaceae</taxon>
        <taxon>Pandoraea</taxon>
    </lineage>
</organism>
<keyword evidence="1" id="KW-0378">Hydrolase</keyword>
<dbReference type="Pfam" id="PF00857">
    <property type="entry name" value="Isochorismatase"/>
    <property type="match status" value="1"/>
</dbReference>
<dbReference type="Proteomes" id="UP000400981">
    <property type="component" value="Unassembled WGS sequence"/>
</dbReference>
<dbReference type="SUPFAM" id="SSF52499">
    <property type="entry name" value="Isochorismatase-like hydrolases"/>
    <property type="match status" value="1"/>
</dbReference>
<dbReference type="InterPro" id="IPR050272">
    <property type="entry name" value="Isochorismatase-like_hydrls"/>
</dbReference>